<dbReference type="Pfam" id="PF01757">
    <property type="entry name" value="Acyl_transf_3"/>
    <property type="match status" value="1"/>
</dbReference>
<proteinExistence type="predicted"/>
<dbReference type="GO" id="GO:0016020">
    <property type="term" value="C:membrane"/>
    <property type="evidence" value="ECO:0007669"/>
    <property type="project" value="TreeGrafter"/>
</dbReference>
<feature type="transmembrane region" description="Helical" evidence="1">
    <location>
        <begin position="294"/>
        <end position="312"/>
    </location>
</feature>
<accession>A0A0M2H474</accession>
<protein>
    <submittedName>
        <fullName evidence="3">Acyltransferase family protein</fullName>
    </submittedName>
</protein>
<feature type="transmembrane region" description="Helical" evidence="1">
    <location>
        <begin position="95"/>
        <end position="113"/>
    </location>
</feature>
<keyword evidence="1" id="KW-0812">Transmembrane</keyword>
<gene>
    <name evidence="3" type="ORF">RS82_03159</name>
</gene>
<comment type="caution">
    <text evidence="3">The sequence shown here is derived from an EMBL/GenBank/DDBJ whole genome shotgun (WGS) entry which is preliminary data.</text>
</comment>
<feature type="transmembrane region" description="Helical" evidence="1">
    <location>
        <begin position="153"/>
        <end position="173"/>
    </location>
</feature>
<feature type="transmembrane region" description="Helical" evidence="1">
    <location>
        <begin position="180"/>
        <end position="196"/>
    </location>
</feature>
<feature type="transmembrane region" description="Helical" evidence="1">
    <location>
        <begin position="318"/>
        <end position="349"/>
    </location>
</feature>
<dbReference type="PATRIC" id="fig|69370.6.peg.3215"/>
<dbReference type="GO" id="GO:0000271">
    <property type="term" value="P:polysaccharide biosynthetic process"/>
    <property type="evidence" value="ECO:0007669"/>
    <property type="project" value="TreeGrafter"/>
</dbReference>
<keyword evidence="4" id="KW-1185">Reference proteome</keyword>
<keyword evidence="1" id="KW-0472">Membrane</keyword>
<dbReference type="GO" id="GO:0016747">
    <property type="term" value="F:acyltransferase activity, transferring groups other than amino-acyl groups"/>
    <property type="evidence" value="ECO:0007669"/>
    <property type="project" value="InterPro"/>
</dbReference>
<feature type="transmembrane region" description="Helical" evidence="1">
    <location>
        <begin position="50"/>
        <end position="74"/>
    </location>
</feature>
<dbReference type="InterPro" id="IPR050879">
    <property type="entry name" value="Acyltransferase_3"/>
</dbReference>
<feature type="transmembrane region" description="Helical" evidence="1">
    <location>
        <begin position="231"/>
        <end position="253"/>
    </location>
</feature>
<dbReference type="PANTHER" id="PTHR23028">
    <property type="entry name" value="ACETYLTRANSFERASE"/>
    <property type="match status" value="1"/>
</dbReference>
<sequence length="376" mass="41251">MRTRELDSLRGLAAVSVLFYHVVALNSPALQDGVYLKEAANPIANLLIFSPLHIAWLGLEAVWLFFVLSAFVLTKAATRPDFSWGAYYPSRLVRLYGPVLVAIAFAALTYLVIPHVVEPGDSPVLATLPTSYAINDILRDATLFGGTSTAVGVLWSLQWEVIFSLTLPVYVLMVRRFPRSATVIAVAGCLIGWIFTDPVLSFMPLFFFGALLAQYWNQVCEAFGFLATRRWTAHVAGSALLVLTVLGLTSYFTVGPWLQQLDLSARVMTLPLVVAAIVLLIIIGVNWPPLSRFLTLRPMLFLGTISFSLYLVHRPIMIALAFVFGVGAVPAVIEIAVSIAVAVGFAFAVERPLHRLSQRVARAMRTLDRENFVTAA</sequence>
<dbReference type="AlphaFoldDB" id="A0A0M2H474"/>
<evidence type="ECO:0000259" key="2">
    <source>
        <dbReference type="Pfam" id="PF01757"/>
    </source>
</evidence>
<feature type="transmembrane region" description="Helical" evidence="1">
    <location>
        <begin position="202"/>
        <end position="219"/>
    </location>
</feature>
<keyword evidence="3" id="KW-0808">Transferase</keyword>
<keyword evidence="1" id="KW-1133">Transmembrane helix</keyword>
<evidence type="ECO:0000313" key="3">
    <source>
        <dbReference type="EMBL" id="KJL41242.1"/>
    </source>
</evidence>
<dbReference type="EMBL" id="JYJA01000038">
    <property type="protein sequence ID" value="KJL41242.1"/>
    <property type="molecule type" value="Genomic_DNA"/>
</dbReference>
<organism evidence="3 4">
    <name type="scientific">Microbacterium trichothecenolyticum</name>
    <name type="common">Aureobacterium trichothecenolyticum</name>
    <dbReference type="NCBI Taxonomy" id="69370"/>
    <lineage>
        <taxon>Bacteria</taxon>
        <taxon>Bacillati</taxon>
        <taxon>Actinomycetota</taxon>
        <taxon>Actinomycetes</taxon>
        <taxon>Micrococcales</taxon>
        <taxon>Microbacteriaceae</taxon>
        <taxon>Microbacterium</taxon>
    </lineage>
</organism>
<dbReference type="PANTHER" id="PTHR23028:SF131">
    <property type="entry name" value="BLR2367 PROTEIN"/>
    <property type="match status" value="1"/>
</dbReference>
<dbReference type="RefSeq" id="WP_045301055.1">
    <property type="nucleotide sequence ID" value="NZ_JYJA01000038.1"/>
</dbReference>
<feature type="transmembrane region" description="Helical" evidence="1">
    <location>
        <begin position="12"/>
        <end position="30"/>
    </location>
</feature>
<dbReference type="InterPro" id="IPR002656">
    <property type="entry name" value="Acyl_transf_3_dom"/>
</dbReference>
<feature type="domain" description="Acyltransferase 3" evidence="2">
    <location>
        <begin position="5"/>
        <end position="349"/>
    </location>
</feature>
<keyword evidence="3" id="KW-0012">Acyltransferase</keyword>
<dbReference type="Proteomes" id="UP000034098">
    <property type="component" value="Unassembled WGS sequence"/>
</dbReference>
<name>A0A0M2H474_MICTR</name>
<feature type="transmembrane region" description="Helical" evidence="1">
    <location>
        <begin position="265"/>
        <end position="287"/>
    </location>
</feature>
<evidence type="ECO:0000256" key="1">
    <source>
        <dbReference type="SAM" id="Phobius"/>
    </source>
</evidence>
<reference evidence="3 4" key="1">
    <citation type="submission" date="2015-02" db="EMBL/GenBank/DDBJ databases">
        <title>Draft genome sequences of ten Microbacterium spp. with emphasis on heavy metal contaminated environments.</title>
        <authorList>
            <person name="Corretto E."/>
        </authorList>
    </citation>
    <scope>NUCLEOTIDE SEQUENCE [LARGE SCALE GENOMIC DNA]</scope>
    <source>
        <strain evidence="3 4">DSM 8608</strain>
    </source>
</reference>
<evidence type="ECO:0000313" key="4">
    <source>
        <dbReference type="Proteomes" id="UP000034098"/>
    </source>
</evidence>